<dbReference type="GO" id="GO:0030170">
    <property type="term" value="F:pyridoxal phosphate binding"/>
    <property type="evidence" value="ECO:0007669"/>
    <property type="project" value="InterPro"/>
</dbReference>
<dbReference type="InterPro" id="IPR004839">
    <property type="entry name" value="Aminotransferase_I/II_large"/>
</dbReference>
<dbReference type="InterPro" id="IPR000524">
    <property type="entry name" value="Tscrpt_reg_HTH_GntR"/>
</dbReference>
<dbReference type="Pfam" id="PF00392">
    <property type="entry name" value="GntR"/>
    <property type="match status" value="1"/>
</dbReference>
<keyword evidence="3" id="KW-0805">Transcription regulation</keyword>
<evidence type="ECO:0000256" key="5">
    <source>
        <dbReference type="ARBA" id="ARBA00023163"/>
    </source>
</evidence>
<keyword evidence="5" id="KW-0804">Transcription</keyword>
<dbReference type="AlphaFoldDB" id="A0A5C1Q1Z3"/>
<keyword evidence="8" id="KW-0808">Transferase</keyword>
<dbReference type="KEGG" id="snn:EWH46_12710"/>
<reference evidence="8 9" key="1">
    <citation type="submission" date="2019-02" db="EMBL/GenBank/DDBJ databases">
        <title>Complete Genome Sequence and Methylome Analysis of Sphaerotilus natans subsp. sulfidivorans D-507.</title>
        <authorList>
            <person name="Fomenkov A."/>
            <person name="Gridneva E."/>
            <person name="Smolyakov D."/>
            <person name="Dubinina G."/>
            <person name="Vincze T."/>
            <person name="Grabovich M."/>
            <person name="Roberts R.J."/>
        </authorList>
    </citation>
    <scope>NUCLEOTIDE SEQUENCE [LARGE SCALE GENOMIC DNA]</scope>
    <source>
        <strain evidence="8 9">D-507</strain>
    </source>
</reference>
<dbReference type="SUPFAM" id="SSF46785">
    <property type="entry name" value="Winged helix' DNA-binding domain"/>
    <property type="match status" value="1"/>
</dbReference>
<dbReference type="EMBL" id="JBEPLS010000008">
    <property type="protein sequence ID" value="MET3604572.1"/>
    <property type="molecule type" value="Genomic_DNA"/>
</dbReference>
<evidence type="ECO:0000256" key="1">
    <source>
        <dbReference type="ARBA" id="ARBA00005384"/>
    </source>
</evidence>
<evidence type="ECO:0000256" key="2">
    <source>
        <dbReference type="ARBA" id="ARBA00022898"/>
    </source>
</evidence>
<evidence type="ECO:0000256" key="4">
    <source>
        <dbReference type="ARBA" id="ARBA00023125"/>
    </source>
</evidence>
<accession>A0A5C1Q1Z3</accession>
<dbReference type="Proteomes" id="UP001549111">
    <property type="component" value="Unassembled WGS sequence"/>
</dbReference>
<dbReference type="SUPFAM" id="SSF53383">
    <property type="entry name" value="PLP-dependent transferases"/>
    <property type="match status" value="1"/>
</dbReference>
<dbReference type="Pfam" id="PF00155">
    <property type="entry name" value="Aminotran_1_2"/>
    <property type="match status" value="1"/>
</dbReference>
<evidence type="ECO:0000313" key="7">
    <source>
        <dbReference type="EMBL" id="MET3604572.1"/>
    </source>
</evidence>
<dbReference type="GO" id="GO:0008483">
    <property type="term" value="F:transaminase activity"/>
    <property type="evidence" value="ECO:0007669"/>
    <property type="project" value="UniProtKB-KW"/>
</dbReference>
<evidence type="ECO:0000256" key="3">
    <source>
        <dbReference type="ARBA" id="ARBA00023015"/>
    </source>
</evidence>
<dbReference type="PANTHER" id="PTHR46577:SF1">
    <property type="entry name" value="HTH-TYPE TRANSCRIPTIONAL REGULATORY PROTEIN GABR"/>
    <property type="match status" value="1"/>
</dbReference>
<evidence type="ECO:0000313" key="10">
    <source>
        <dbReference type="Proteomes" id="UP001549111"/>
    </source>
</evidence>
<keyword evidence="8" id="KW-0032">Aminotransferase</keyword>
<reference evidence="7 10" key="2">
    <citation type="submission" date="2024-06" db="EMBL/GenBank/DDBJ databases">
        <title>Genomic Encyclopedia of Type Strains, Phase IV (KMG-IV): sequencing the most valuable type-strain genomes for metagenomic binning, comparative biology and taxonomic classification.</title>
        <authorList>
            <person name="Goeker M."/>
        </authorList>
    </citation>
    <scope>NUCLEOTIDE SEQUENCE [LARGE SCALE GENOMIC DNA]</scope>
    <source>
        <strain evidence="7 10">D-501</strain>
    </source>
</reference>
<dbReference type="InterPro" id="IPR015421">
    <property type="entry name" value="PyrdxlP-dep_Trfase_major"/>
</dbReference>
<dbReference type="CDD" id="cd07377">
    <property type="entry name" value="WHTH_GntR"/>
    <property type="match status" value="1"/>
</dbReference>
<sequence length="502" mass="52895">MSVDLSELSPLCDLRWPPGLPRQRALHEHLRGLILRGVLRAGARLPASRVLAPTLGVARNTVLHAYAQLQAEGYLQADRHGTRVAALPVAGEARAAAPAGPGLSRRAAQALAEAGQGAADLSLLPLALGVPDLASFPLRAWRASLDRAWRQAGARQLGYAPPGGEPVLRSALAGWLSGRHGMALAPEQVVVTSGTQGALDLCARLLADEGDTAWVEDPGYGGARTAFALAGLRVHPVPVDADGLAPSESDWTLHPPRLIFVTPAHQFPTGAVMPLARRLALVERTRAVGAWIIEDDYESEFWRAGVALPALAALQPHAPVVHALTFSKTLLPTLRLGCLVVPAALAADFARAAGRLTRPGQGIEQRALADFLERGRHTVHLRRMRVLYAGRRDRLCAALQRHLLTQAPPAARLAIRGGDAGLHLLLAWTGAPDEAGVAARAQALGVAAQPLGRFRLAPAAAGARSEQGLVLGYGATPDALIDGAVERLAQAFLGAIVPTTWR</sequence>
<keyword evidence="4" id="KW-0238">DNA-binding</keyword>
<dbReference type="PANTHER" id="PTHR46577">
    <property type="entry name" value="HTH-TYPE TRANSCRIPTIONAL REGULATORY PROTEIN GABR"/>
    <property type="match status" value="1"/>
</dbReference>
<dbReference type="SMART" id="SM00345">
    <property type="entry name" value="HTH_GNTR"/>
    <property type="match status" value="1"/>
</dbReference>
<keyword evidence="2" id="KW-0663">Pyridoxal phosphate</keyword>
<evidence type="ECO:0000313" key="9">
    <source>
        <dbReference type="Proteomes" id="UP000323522"/>
    </source>
</evidence>
<dbReference type="PRINTS" id="PR00035">
    <property type="entry name" value="HTHGNTR"/>
</dbReference>
<comment type="similarity">
    <text evidence="1">In the C-terminal section; belongs to the class-I pyridoxal-phosphate-dependent aminotransferase family.</text>
</comment>
<protein>
    <submittedName>
        <fullName evidence="7">GntR family transcriptional regulator/MocR family aminotransferase</fullName>
    </submittedName>
    <submittedName>
        <fullName evidence="8">PLP-dependent aminotransferase family protein</fullName>
    </submittedName>
</protein>
<dbReference type="Proteomes" id="UP000323522">
    <property type="component" value="Chromosome"/>
</dbReference>
<dbReference type="InterPro" id="IPR051446">
    <property type="entry name" value="HTH_trans_reg/aminotransferase"/>
</dbReference>
<dbReference type="InterPro" id="IPR036388">
    <property type="entry name" value="WH-like_DNA-bd_sf"/>
</dbReference>
<evidence type="ECO:0000313" key="8">
    <source>
        <dbReference type="EMBL" id="QEN01557.1"/>
    </source>
</evidence>
<name>A0A5C1Q1Z3_9BURK</name>
<dbReference type="InterPro" id="IPR036390">
    <property type="entry name" value="WH_DNA-bd_sf"/>
</dbReference>
<dbReference type="GO" id="GO:0003677">
    <property type="term" value="F:DNA binding"/>
    <property type="evidence" value="ECO:0007669"/>
    <property type="project" value="UniProtKB-KW"/>
</dbReference>
<dbReference type="CDD" id="cd00609">
    <property type="entry name" value="AAT_like"/>
    <property type="match status" value="1"/>
</dbReference>
<dbReference type="OrthoDB" id="9804020at2"/>
<keyword evidence="10" id="KW-1185">Reference proteome</keyword>
<dbReference type="EMBL" id="CP035708">
    <property type="protein sequence ID" value="QEN01557.1"/>
    <property type="molecule type" value="Genomic_DNA"/>
</dbReference>
<dbReference type="Gene3D" id="3.40.640.10">
    <property type="entry name" value="Type I PLP-dependent aspartate aminotransferase-like (Major domain)"/>
    <property type="match status" value="1"/>
</dbReference>
<dbReference type="RefSeq" id="WP_149504236.1">
    <property type="nucleotide sequence ID" value="NZ_CP035708.1"/>
</dbReference>
<dbReference type="InterPro" id="IPR015424">
    <property type="entry name" value="PyrdxlP-dep_Trfase"/>
</dbReference>
<feature type="domain" description="HTH gntR-type" evidence="6">
    <location>
        <begin position="26"/>
        <end position="84"/>
    </location>
</feature>
<gene>
    <name evidence="7" type="ORF">ABIC99_002388</name>
    <name evidence="8" type="ORF">EWH46_12710</name>
</gene>
<evidence type="ECO:0000259" key="6">
    <source>
        <dbReference type="SMART" id="SM00345"/>
    </source>
</evidence>
<dbReference type="GO" id="GO:0003700">
    <property type="term" value="F:DNA-binding transcription factor activity"/>
    <property type="evidence" value="ECO:0007669"/>
    <property type="project" value="InterPro"/>
</dbReference>
<organism evidence="8 9">
    <name type="scientific">Sphaerotilus sulfidivorans</name>
    <dbReference type="NCBI Taxonomy" id="639200"/>
    <lineage>
        <taxon>Bacteria</taxon>
        <taxon>Pseudomonadati</taxon>
        <taxon>Pseudomonadota</taxon>
        <taxon>Betaproteobacteria</taxon>
        <taxon>Burkholderiales</taxon>
        <taxon>Sphaerotilaceae</taxon>
        <taxon>Sphaerotilus</taxon>
    </lineage>
</organism>
<proteinExistence type="inferred from homology"/>
<dbReference type="Gene3D" id="1.10.10.10">
    <property type="entry name" value="Winged helix-like DNA-binding domain superfamily/Winged helix DNA-binding domain"/>
    <property type="match status" value="1"/>
</dbReference>